<dbReference type="Gene3D" id="3.90.870.10">
    <property type="entry name" value="DHBP synthase"/>
    <property type="match status" value="1"/>
</dbReference>
<dbReference type="PIRSF" id="PIRSF001259">
    <property type="entry name" value="RibA"/>
    <property type="match status" value="1"/>
</dbReference>
<dbReference type="GO" id="GO:0005829">
    <property type="term" value="C:cytosol"/>
    <property type="evidence" value="ECO:0007669"/>
    <property type="project" value="TreeGrafter"/>
</dbReference>
<dbReference type="NCBIfam" id="TIGR00506">
    <property type="entry name" value="ribB"/>
    <property type="match status" value="1"/>
</dbReference>
<proteinExistence type="inferred from homology"/>
<accession>A0A381UBK8</accession>
<protein>
    <recommendedName>
        <fullName evidence="10">GTP cyclohydrolase II domain-containing protein</fullName>
    </recommendedName>
</protein>
<name>A0A381UBK8_9ZZZZ</name>
<evidence type="ECO:0000256" key="8">
    <source>
        <dbReference type="ARBA" id="ARBA00023211"/>
    </source>
</evidence>
<evidence type="ECO:0000256" key="3">
    <source>
        <dbReference type="ARBA" id="ARBA00005104"/>
    </source>
</evidence>
<evidence type="ECO:0000256" key="7">
    <source>
        <dbReference type="ARBA" id="ARBA00022842"/>
    </source>
</evidence>
<evidence type="ECO:0000256" key="5">
    <source>
        <dbReference type="ARBA" id="ARBA00022619"/>
    </source>
</evidence>
<organism evidence="11">
    <name type="scientific">marine metagenome</name>
    <dbReference type="NCBI Taxonomy" id="408172"/>
    <lineage>
        <taxon>unclassified sequences</taxon>
        <taxon>metagenomes</taxon>
        <taxon>ecological metagenomes</taxon>
    </lineage>
</organism>
<comment type="cofactor">
    <cofactor evidence="2">
        <name>Mg(2+)</name>
        <dbReference type="ChEBI" id="CHEBI:18420"/>
    </cofactor>
</comment>
<dbReference type="InterPro" id="IPR000422">
    <property type="entry name" value="DHBP_synthase_RibB"/>
</dbReference>
<keyword evidence="5" id="KW-0686">Riboflavin biosynthesis</keyword>
<dbReference type="UniPathway" id="UPA00275"/>
<dbReference type="GO" id="GO:0003935">
    <property type="term" value="F:GTP cyclohydrolase II activity"/>
    <property type="evidence" value="ECO:0007669"/>
    <property type="project" value="TreeGrafter"/>
</dbReference>
<keyword evidence="9" id="KW-0456">Lyase</keyword>
<dbReference type="EMBL" id="UINC01006120">
    <property type="protein sequence ID" value="SVA25615.1"/>
    <property type="molecule type" value="Genomic_DNA"/>
</dbReference>
<keyword evidence="7" id="KW-0460">Magnesium</keyword>
<keyword evidence="8" id="KW-0464">Manganese</keyword>
<dbReference type="InterPro" id="IPR036144">
    <property type="entry name" value="RibA-like_sf"/>
</dbReference>
<dbReference type="Pfam" id="PF00926">
    <property type="entry name" value="DHBP_synthase"/>
    <property type="match status" value="1"/>
</dbReference>
<dbReference type="SUPFAM" id="SSF142695">
    <property type="entry name" value="RibA-like"/>
    <property type="match status" value="1"/>
</dbReference>
<dbReference type="PANTHER" id="PTHR21327">
    <property type="entry name" value="GTP CYCLOHYDROLASE II-RELATED"/>
    <property type="match status" value="1"/>
</dbReference>
<evidence type="ECO:0000256" key="4">
    <source>
        <dbReference type="ARBA" id="ARBA00005520"/>
    </source>
</evidence>
<dbReference type="InterPro" id="IPR017945">
    <property type="entry name" value="DHBP_synth_RibB-like_a/b_dom"/>
</dbReference>
<evidence type="ECO:0000313" key="11">
    <source>
        <dbReference type="EMBL" id="SVA25615.1"/>
    </source>
</evidence>
<dbReference type="InterPro" id="IPR032677">
    <property type="entry name" value="GTP_cyclohydro_II"/>
</dbReference>
<dbReference type="FunFam" id="3.90.870.10:FF:000001">
    <property type="entry name" value="Riboflavin biosynthesis protein RibBA"/>
    <property type="match status" value="1"/>
</dbReference>
<dbReference type="Pfam" id="PF00925">
    <property type="entry name" value="GTP_cyclohydro2"/>
    <property type="match status" value="1"/>
</dbReference>
<sequence>MFILVDAEDRENEGDLVIPADDITPDVVNFMSKYGRGLICLSLTEKRVNHLGLSLMSPKNKSRHNTAFTISIESREGVTTGISAKDRATTIATAISSQSGAEDIVSPGHIFPLKSKDGGVLVRAGHTEAAVDISRLSGKTPAGVVCEILNDDGSMARLPELVEFAKKHKLKIGTIADLINYRRTNDHIITKVMNKKINIPSYGEWNCAVYNNNLDSSEHLAFVKGNIQKNKITPVRVHVINIFEDLIGISKKRSSLVDKAFRLISDIGYGVIVFIRDTNKNVISNNLSKLQLNNHEKILEIREYGLGAQILLDLGVRNIKLISDSKSTLLNIDGYNLKIVERQPLKR</sequence>
<dbReference type="PANTHER" id="PTHR21327:SF18">
    <property type="entry name" value="3,4-DIHYDROXY-2-BUTANONE 4-PHOSPHATE SYNTHASE"/>
    <property type="match status" value="1"/>
</dbReference>
<dbReference type="GO" id="GO:0046872">
    <property type="term" value="F:metal ion binding"/>
    <property type="evidence" value="ECO:0007669"/>
    <property type="project" value="UniProtKB-KW"/>
</dbReference>
<gene>
    <name evidence="11" type="ORF">METZ01_LOCUS78469</name>
</gene>
<dbReference type="SUPFAM" id="SSF55821">
    <property type="entry name" value="YrdC/RibB"/>
    <property type="match status" value="1"/>
</dbReference>
<dbReference type="AlphaFoldDB" id="A0A381UBK8"/>
<evidence type="ECO:0000256" key="1">
    <source>
        <dbReference type="ARBA" id="ARBA00001936"/>
    </source>
</evidence>
<evidence type="ECO:0000259" key="10">
    <source>
        <dbReference type="Pfam" id="PF00925"/>
    </source>
</evidence>
<feature type="domain" description="GTP cyclohydrolase II" evidence="10">
    <location>
        <begin position="194"/>
        <end position="344"/>
    </location>
</feature>
<reference evidence="11" key="1">
    <citation type="submission" date="2018-05" db="EMBL/GenBank/DDBJ databases">
        <authorList>
            <person name="Lanie J.A."/>
            <person name="Ng W.-L."/>
            <person name="Kazmierczak K.M."/>
            <person name="Andrzejewski T.M."/>
            <person name="Davidsen T.M."/>
            <person name="Wayne K.J."/>
            <person name="Tettelin H."/>
            <person name="Glass J.I."/>
            <person name="Rusch D."/>
            <person name="Podicherti R."/>
            <person name="Tsui H.-C.T."/>
            <person name="Winkler M.E."/>
        </authorList>
    </citation>
    <scope>NUCLEOTIDE SEQUENCE</scope>
</reference>
<comment type="cofactor">
    <cofactor evidence="1">
        <name>Mn(2+)</name>
        <dbReference type="ChEBI" id="CHEBI:29035"/>
    </cofactor>
</comment>
<dbReference type="GO" id="GO:0009231">
    <property type="term" value="P:riboflavin biosynthetic process"/>
    <property type="evidence" value="ECO:0007669"/>
    <property type="project" value="UniProtKB-UniPathway"/>
</dbReference>
<evidence type="ECO:0000256" key="9">
    <source>
        <dbReference type="ARBA" id="ARBA00023239"/>
    </source>
</evidence>
<comment type="pathway">
    <text evidence="3">Cofactor biosynthesis; riboflavin biosynthesis.</text>
</comment>
<dbReference type="GO" id="GO:0008686">
    <property type="term" value="F:3,4-dihydroxy-2-butanone-4-phosphate synthase activity"/>
    <property type="evidence" value="ECO:0007669"/>
    <property type="project" value="InterPro"/>
</dbReference>
<evidence type="ECO:0000256" key="2">
    <source>
        <dbReference type="ARBA" id="ARBA00001946"/>
    </source>
</evidence>
<dbReference type="Gene3D" id="3.40.50.10990">
    <property type="entry name" value="GTP cyclohydrolase II"/>
    <property type="match status" value="1"/>
</dbReference>
<evidence type="ECO:0000256" key="6">
    <source>
        <dbReference type="ARBA" id="ARBA00022723"/>
    </source>
</evidence>
<comment type="similarity">
    <text evidence="4">In the N-terminal section; belongs to the DHBP synthase family.</text>
</comment>
<keyword evidence="6" id="KW-0479">Metal-binding</keyword>